<dbReference type="Gene3D" id="3.40.630.30">
    <property type="match status" value="1"/>
</dbReference>
<dbReference type="InterPro" id="IPR051531">
    <property type="entry name" value="N-acetyltransferase"/>
</dbReference>
<name>A0A941CMW3_9CLOT</name>
<organism evidence="2 3">
    <name type="scientific">Proteiniclasticum sediminis</name>
    <dbReference type="NCBI Taxonomy" id="2804028"/>
    <lineage>
        <taxon>Bacteria</taxon>
        <taxon>Bacillati</taxon>
        <taxon>Bacillota</taxon>
        <taxon>Clostridia</taxon>
        <taxon>Eubacteriales</taxon>
        <taxon>Clostridiaceae</taxon>
        <taxon>Proteiniclasticum</taxon>
    </lineage>
</organism>
<evidence type="ECO:0000313" key="2">
    <source>
        <dbReference type="EMBL" id="MBR0574997.1"/>
    </source>
</evidence>
<dbReference type="PROSITE" id="PS51186">
    <property type="entry name" value="GNAT"/>
    <property type="match status" value="1"/>
</dbReference>
<dbReference type="Pfam" id="PF13302">
    <property type="entry name" value="Acetyltransf_3"/>
    <property type="match status" value="1"/>
</dbReference>
<dbReference type="AlphaFoldDB" id="A0A941CMW3"/>
<dbReference type="Proteomes" id="UP000675379">
    <property type="component" value="Unassembled WGS sequence"/>
</dbReference>
<sequence length="184" mass="21082">MAEFTPIFCSRIFLAPLALKDAEALFCYRTHPLVEQFQSLRFRDLRDAEAFIAELPKDFGERGTWFQLGIFKIDTGELIGDLGIHFLETGEEAEMGYTISPSSQRQGFAWEAVCAMVDYLFLHQGLQSLVASTDPQNVRSRKLLQKLGFRPMEEVLLEDEAVEEIVYRLRRSEWRGHSAKSDAN</sequence>
<dbReference type="PANTHER" id="PTHR43792">
    <property type="entry name" value="GNAT FAMILY, PUTATIVE (AFU_ORTHOLOGUE AFUA_3G00765)-RELATED-RELATED"/>
    <property type="match status" value="1"/>
</dbReference>
<evidence type="ECO:0000259" key="1">
    <source>
        <dbReference type="PROSITE" id="PS51186"/>
    </source>
</evidence>
<dbReference type="SUPFAM" id="SSF55729">
    <property type="entry name" value="Acyl-CoA N-acyltransferases (Nat)"/>
    <property type="match status" value="1"/>
</dbReference>
<dbReference type="GO" id="GO:0016747">
    <property type="term" value="F:acyltransferase activity, transferring groups other than amino-acyl groups"/>
    <property type="evidence" value="ECO:0007669"/>
    <property type="project" value="InterPro"/>
</dbReference>
<keyword evidence="3" id="KW-1185">Reference proteome</keyword>
<accession>A0A941CMW3</accession>
<reference evidence="2" key="1">
    <citation type="submission" date="2021-04" db="EMBL/GenBank/DDBJ databases">
        <title>Proteiniclasticum sedimins sp. nov., an obligate anaerobic bacterium isolated from anaerobic sludge.</title>
        <authorList>
            <person name="Liu J."/>
        </authorList>
    </citation>
    <scope>NUCLEOTIDE SEQUENCE</scope>
    <source>
        <strain evidence="2">BAD-10</strain>
    </source>
</reference>
<proteinExistence type="predicted"/>
<dbReference type="InterPro" id="IPR000182">
    <property type="entry name" value="GNAT_dom"/>
</dbReference>
<dbReference type="PANTHER" id="PTHR43792:SF1">
    <property type="entry name" value="N-ACETYLTRANSFERASE DOMAIN-CONTAINING PROTEIN"/>
    <property type="match status" value="1"/>
</dbReference>
<dbReference type="RefSeq" id="WP_211799506.1">
    <property type="nucleotide sequence ID" value="NZ_JAGSCS010000001.1"/>
</dbReference>
<comment type="caution">
    <text evidence="2">The sequence shown here is derived from an EMBL/GenBank/DDBJ whole genome shotgun (WGS) entry which is preliminary data.</text>
</comment>
<protein>
    <submittedName>
        <fullName evidence="2">GNAT family N-acetyltransferase</fullName>
    </submittedName>
</protein>
<dbReference type="InterPro" id="IPR016181">
    <property type="entry name" value="Acyl_CoA_acyltransferase"/>
</dbReference>
<gene>
    <name evidence="2" type="ORF">KCG48_01455</name>
</gene>
<evidence type="ECO:0000313" key="3">
    <source>
        <dbReference type="Proteomes" id="UP000675379"/>
    </source>
</evidence>
<feature type="domain" description="N-acetyltransferase" evidence="1">
    <location>
        <begin position="12"/>
        <end position="172"/>
    </location>
</feature>
<dbReference type="EMBL" id="JAGSCS010000001">
    <property type="protein sequence ID" value="MBR0574997.1"/>
    <property type="molecule type" value="Genomic_DNA"/>
</dbReference>